<keyword evidence="2" id="KW-1185">Reference proteome</keyword>
<sequence length="111" mass="12367">MSNLVYLDIDHCTSLIKVHESSEALARLKGCSKLQNKFVSERTNDTSMQPSESLIFLDLSLCNPSKIPDAIADIKLSNLAYLNLSNSLELSLLGEVPFDSGSYQEKDIWMI</sequence>
<dbReference type="SUPFAM" id="SSF52058">
    <property type="entry name" value="L domain-like"/>
    <property type="match status" value="1"/>
</dbReference>
<dbReference type="EMBL" id="SDMP01000018">
    <property type="protein sequence ID" value="RYQ97224.1"/>
    <property type="molecule type" value="Genomic_DNA"/>
</dbReference>
<evidence type="ECO:0000313" key="1">
    <source>
        <dbReference type="EMBL" id="RYQ97224.1"/>
    </source>
</evidence>
<comment type="caution">
    <text evidence="1">The sequence shown here is derived from an EMBL/GenBank/DDBJ whole genome shotgun (WGS) entry which is preliminary data.</text>
</comment>
<protein>
    <submittedName>
        <fullName evidence="1">Uncharacterized protein</fullName>
    </submittedName>
</protein>
<reference evidence="1 2" key="1">
    <citation type="submission" date="2019-01" db="EMBL/GenBank/DDBJ databases">
        <title>Sequencing of cultivated peanut Arachis hypogaea provides insights into genome evolution and oil improvement.</title>
        <authorList>
            <person name="Chen X."/>
        </authorList>
    </citation>
    <scope>NUCLEOTIDE SEQUENCE [LARGE SCALE GENOMIC DNA]</scope>
    <source>
        <strain evidence="2">cv. Fuhuasheng</strain>
        <tissue evidence="1">Leaves</tissue>
    </source>
</reference>
<dbReference type="InterPro" id="IPR032675">
    <property type="entry name" value="LRR_dom_sf"/>
</dbReference>
<dbReference type="Gene3D" id="3.80.10.10">
    <property type="entry name" value="Ribonuclease Inhibitor"/>
    <property type="match status" value="1"/>
</dbReference>
<name>A0A444Y5M0_ARAHY</name>
<evidence type="ECO:0000313" key="2">
    <source>
        <dbReference type="Proteomes" id="UP000289738"/>
    </source>
</evidence>
<accession>A0A444Y5M0</accession>
<dbReference type="AlphaFoldDB" id="A0A444Y5M0"/>
<dbReference type="Proteomes" id="UP000289738">
    <property type="component" value="Chromosome B08"/>
</dbReference>
<organism evidence="1 2">
    <name type="scientific">Arachis hypogaea</name>
    <name type="common">Peanut</name>
    <dbReference type="NCBI Taxonomy" id="3818"/>
    <lineage>
        <taxon>Eukaryota</taxon>
        <taxon>Viridiplantae</taxon>
        <taxon>Streptophyta</taxon>
        <taxon>Embryophyta</taxon>
        <taxon>Tracheophyta</taxon>
        <taxon>Spermatophyta</taxon>
        <taxon>Magnoliopsida</taxon>
        <taxon>eudicotyledons</taxon>
        <taxon>Gunneridae</taxon>
        <taxon>Pentapetalae</taxon>
        <taxon>rosids</taxon>
        <taxon>fabids</taxon>
        <taxon>Fabales</taxon>
        <taxon>Fabaceae</taxon>
        <taxon>Papilionoideae</taxon>
        <taxon>50 kb inversion clade</taxon>
        <taxon>dalbergioids sensu lato</taxon>
        <taxon>Dalbergieae</taxon>
        <taxon>Pterocarpus clade</taxon>
        <taxon>Arachis</taxon>
    </lineage>
</organism>
<gene>
    <name evidence="1" type="ORF">Ahy_B08g093244</name>
</gene>
<proteinExistence type="predicted"/>